<evidence type="ECO:0000256" key="1">
    <source>
        <dbReference type="ARBA" id="ARBA00006432"/>
    </source>
</evidence>
<proteinExistence type="inferred from homology"/>
<comment type="similarity">
    <text evidence="1">Belongs to the ATP-dependent AMP-binding enzyme family.</text>
</comment>
<protein>
    <submittedName>
        <fullName evidence="6">AMP-binding protein</fullName>
    </submittedName>
</protein>
<reference evidence="7" key="1">
    <citation type="journal article" date="2019" name="Int. J. Syst. Evol. Microbiol.">
        <title>The Global Catalogue of Microorganisms (GCM) 10K type strain sequencing project: providing services to taxonomists for standard genome sequencing and annotation.</title>
        <authorList>
            <consortium name="The Broad Institute Genomics Platform"/>
            <consortium name="The Broad Institute Genome Sequencing Center for Infectious Disease"/>
            <person name="Wu L."/>
            <person name="Ma J."/>
        </authorList>
    </citation>
    <scope>NUCLEOTIDE SEQUENCE [LARGE SCALE GENOMIC DNA]</scope>
    <source>
        <strain evidence="7">JCM 16013</strain>
    </source>
</reference>
<feature type="region of interest" description="Disordered" evidence="3">
    <location>
        <begin position="177"/>
        <end position="210"/>
    </location>
</feature>
<feature type="compositionally biased region" description="Gly residues" evidence="3">
    <location>
        <begin position="177"/>
        <end position="191"/>
    </location>
</feature>
<dbReference type="PANTHER" id="PTHR43201">
    <property type="entry name" value="ACYL-COA SYNTHETASE"/>
    <property type="match status" value="1"/>
</dbReference>
<gene>
    <name evidence="6" type="ORF">GCM10009838_25870</name>
</gene>
<dbReference type="PROSITE" id="PS00455">
    <property type="entry name" value="AMP_BINDING"/>
    <property type="match status" value="1"/>
</dbReference>
<dbReference type="Gene3D" id="3.30.300.30">
    <property type="match status" value="1"/>
</dbReference>
<name>A0ABN2RCB5_9ACTN</name>
<evidence type="ECO:0000256" key="3">
    <source>
        <dbReference type="SAM" id="MobiDB-lite"/>
    </source>
</evidence>
<organism evidence="6 7">
    <name type="scientific">Catenulispora subtropica</name>
    <dbReference type="NCBI Taxonomy" id="450798"/>
    <lineage>
        <taxon>Bacteria</taxon>
        <taxon>Bacillati</taxon>
        <taxon>Actinomycetota</taxon>
        <taxon>Actinomycetes</taxon>
        <taxon>Catenulisporales</taxon>
        <taxon>Catenulisporaceae</taxon>
        <taxon>Catenulispora</taxon>
    </lineage>
</organism>
<dbReference type="InterPro" id="IPR045851">
    <property type="entry name" value="AMP-bd_C_sf"/>
</dbReference>
<dbReference type="SUPFAM" id="SSF56801">
    <property type="entry name" value="Acetyl-CoA synthetase-like"/>
    <property type="match status" value="1"/>
</dbReference>
<evidence type="ECO:0000259" key="5">
    <source>
        <dbReference type="Pfam" id="PF13193"/>
    </source>
</evidence>
<dbReference type="InterPro" id="IPR000873">
    <property type="entry name" value="AMP-dep_synth/lig_dom"/>
</dbReference>
<dbReference type="Pfam" id="PF13193">
    <property type="entry name" value="AMP-binding_C"/>
    <property type="match status" value="1"/>
</dbReference>
<dbReference type="Gene3D" id="3.40.50.980">
    <property type="match status" value="1"/>
</dbReference>
<dbReference type="Proteomes" id="UP001499854">
    <property type="component" value="Unassembled WGS sequence"/>
</dbReference>
<dbReference type="Gene3D" id="3.40.50.12780">
    <property type="entry name" value="N-terminal domain of ligase-like"/>
    <property type="match status" value="1"/>
</dbReference>
<dbReference type="InterPro" id="IPR025110">
    <property type="entry name" value="AMP-bd_C"/>
</dbReference>
<feature type="domain" description="AMP-binding enzyme C-terminal" evidence="5">
    <location>
        <begin position="492"/>
        <end position="567"/>
    </location>
</feature>
<dbReference type="PANTHER" id="PTHR43201:SF5">
    <property type="entry name" value="MEDIUM-CHAIN ACYL-COA LIGASE ACSF2, MITOCHONDRIAL"/>
    <property type="match status" value="1"/>
</dbReference>
<dbReference type="EMBL" id="BAAAQM010000012">
    <property type="protein sequence ID" value="GAA1966815.1"/>
    <property type="molecule type" value="Genomic_DNA"/>
</dbReference>
<evidence type="ECO:0000313" key="7">
    <source>
        <dbReference type="Proteomes" id="UP001499854"/>
    </source>
</evidence>
<dbReference type="InterPro" id="IPR020845">
    <property type="entry name" value="AMP-binding_CS"/>
</dbReference>
<comment type="caution">
    <text evidence="6">The sequence shown here is derived from an EMBL/GenBank/DDBJ whole genome shotgun (WGS) entry which is preliminary data.</text>
</comment>
<keyword evidence="7" id="KW-1185">Reference proteome</keyword>
<sequence>MPASRSEVAGPKGTRTRVLRILMRSGILVPARPDRNVRQLTSLGRWGATVAGGYRAAAARSPRRIAVIDERREVTFRDLHRRAVRLANGLEQLGAGPGTRVAVLCRNHAWFVETVLACAELGADVMLLNTGLSVRATAEVLRTHSPAVVAAADEFAEHVAAARIAAPLVVAWPDAAGGSGGGRSAGPGGNRSSGPARPARSDRSAGPAAHRIAAAGTVEDVIATASSRKRRPPEVPGRLIVLTSGTTGAPKGAYRSNPPGLAAAAALLSRIPLRSCESVLVATPMFHMWGLAALQIGMPLRNTLILQRRFEPKAALQAIADHRCAVVFGVPVVLQRILELPPGLRDAYDTSSLRVVATSGAPIPSPVVTAFMDVFGEVLYNFYGSTEVSWAAVADPADLRIAPTTAGRPPLDSRLKVLDELGAIVPRGVTGRIFVWNDMLFAGYTSGDTKEYRAGYMATNDRGHLDSSGRLFVHGRDADMIVCAGERLFPREVEDLLAALPEVREAAVVGVPDGDLGQRFAAYVVVRPGAELTAAQVRGLVARHLPGSAVPRDVVFVDALPRNATGKVVVRDLPPSLAGA</sequence>
<evidence type="ECO:0000313" key="6">
    <source>
        <dbReference type="EMBL" id="GAA1966815.1"/>
    </source>
</evidence>
<dbReference type="Pfam" id="PF00501">
    <property type="entry name" value="AMP-binding"/>
    <property type="match status" value="1"/>
</dbReference>
<dbReference type="RefSeq" id="WP_344657215.1">
    <property type="nucleotide sequence ID" value="NZ_BAAAQM010000012.1"/>
</dbReference>
<keyword evidence="2" id="KW-0436">Ligase</keyword>
<dbReference type="InterPro" id="IPR042099">
    <property type="entry name" value="ANL_N_sf"/>
</dbReference>
<evidence type="ECO:0000256" key="2">
    <source>
        <dbReference type="ARBA" id="ARBA00022598"/>
    </source>
</evidence>
<dbReference type="CDD" id="cd04433">
    <property type="entry name" value="AFD_class_I"/>
    <property type="match status" value="1"/>
</dbReference>
<evidence type="ECO:0000259" key="4">
    <source>
        <dbReference type="Pfam" id="PF00501"/>
    </source>
</evidence>
<feature type="domain" description="AMP-dependent synthetase/ligase" evidence="4">
    <location>
        <begin position="55"/>
        <end position="444"/>
    </location>
</feature>
<accession>A0ABN2RCB5</accession>